<gene>
    <name evidence="1" type="ORF">FQA47_011372</name>
    <name evidence="2" type="ORF">FQA47_011381</name>
</gene>
<evidence type="ECO:0000313" key="2">
    <source>
        <dbReference type="EMBL" id="KAF6725394.1"/>
    </source>
</evidence>
<name>A0A834CCU9_ORYME</name>
<reference evidence="2" key="1">
    <citation type="journal article" name="BMC Genomics">
        <title>Long-read sequencing and de novo genome assembly of marine medaka (Oryzias melastigma).</title>
        <authorList>
            <person name="Liang P."/>
            <person name="Saqib H.S.A."/>
            <person name="Ni X."/>
            <person name="Shen Y."/>
        </authorList>
    </citation>
    <scope>NUCLEOTIDE SEQUENCE</scope>
    <source>
        <strain evidence="2">Bigg-433</strain>
    </source>
</reference>
<proteinExistence type="predicted"/>
<accession>A0A834CCU9</accession>
<organism evidence="2 3">
    <name type="scientific">Oryzias melastigma</name>
    <name type="common">Marine medaka</name>
    <dbReference type="NCBI Taxonomy" id="30732"/>
    <lineage>
        <taxon>Eukaryota</taxon>
        <taxon>Metazoa</taxon>
        <taxon>Chordata</taxon>
        <taxon>Craniata</taxon>
        <taxon>Vertebrata</taxon>
        <taxon>Euteleostomi</taxon>
        <taxon>Actinopterygii</taxon>
        <taxon>Neopterygii</taxon>
        <taxon>Teleostei</taxon>
        <taxon>Neoteleostei</taxon>
        <taxon>Acanthomorphata</taxon>
        <taxon>Ovalentaria</taxon>
        <taxon>Atherinomorphae</taxon>
        <taxon>Beloniformes</taxon>
        <taxon>Adrianichthyidae</taxon>
        <taxon>Oryziinae</taxon>
        <taxon>Oryzias</taxon>
    </lineage>
</organism>
<sequence>MLQWKLKPEHLRDTLNKPATTMLLQEGTYSSLQPLKLHITYNPKTAELLRCTSSPTQMHSVSSPLTDCVPEKQLVSLFTHVLACVATLLFLERTHTNISFTTITDERKHCR</sequence>
<protein>
    <submittedName>
        <fullName evidence="2">Uncharacterized protein</fullName>
    </submittedName>
</protein>
<comment type="caution">
    <text evidence="2">The sequence shown here is derived from an EMBL/GenBank/DDBJ whole genome shotgun (WGS) entry which is preliminary data.</text>
</comment>
<dbReference type="Proteomes" id="UP000646548">
    <property type="component" value="Unassembled WGS sequence"/>
</dbReference>
<dbReference type="AlphaFoldDB" id="A0A834CCU9"/>
<dbReference type="EMBL" id="WKFB01000361">
    <property type="protein sequence ID" value="KAF6725394.1"/>
    <property type="molecule type" value="Genomic_DNA"/>
</dbReference>
<evidence type="ECO:0000313" key="3">
    <source>
        <dbReference type="Proteomes" id="UP000646548"/>
    </source>
</evidence>
<dbReference type="EMBL" id="WKFB01000361">
    <property type="protein sequence ID" value="KAF6725385.1"/>
    <property type="molecule type" value="Genomic_DNA"/>
</dbReference>
<evidence type="ECO:0000313" key="1">
    <source>
        <dbReference type="EMBL" id="KAF6725385.1"/>
    </source>
</evidence>